<protein>
    <recommendedName>
        <fullName evidence="1">RNA-directed DNA polymerase</fullName>
        <ecNumber evidence="1">2.7.7.49</ecNumber>
    </recommendedName>
</protein>
<dbReference type="OrthoDB" id="422540at2759"/>
<dbReference type="GO" id="GO:0003964">
    <property type="term" value="F:RNA-directed DNA polymerase activity"/>
    <property type="evidence" value="ECO:0007669"/>
    <property type="project" value="UniProtKB-KW"/>
</dbReference>
<evidence type="ECO:0000256" key="5">
    <source>
        <dbReference type="ARBA" id="ARBA00022759"/>
    </source>
</evidence>
<dbReference type="EC" id="2.7.7.49" evidence="1"/>
<dbReference type="Pfam" id="PF17917">
    <property type="entry name" value="RT_RNaseH"/>
    <property type="match status" value="1"/>
</dbReference>
<evidence type="ECO:0000256" key="2">
    <source>
        <dbReference type="ARBA" id="ARBA00022679"/>
    </source>
</evidence>
<comment type="caution">
    <text evidence="10">The sequence shown here is derived from an EMBL/GenBank/DDBJ whole genome shotgun (WGS) entry which is preliminary data.</text>
</comment>
<feature type="compositionally biased region" description="Basic and acidic residues" evidence="8">
    <location>
        <begin position="489"/>
        <end position="498"/>
    </location>
</feature>
<dbReference type="InterPro" id="IPR043502">
    <property type="entry name" value="DNA/RNA_pol_sf"/>
</dbReference>
<keyword evidence="7" id="KW-0695">RNA-directed DNA polymerase</keyword>
<dbReference type="SUPFAM" id="SSF56672">
    <property type="entry name" value="DNA/RNA polymerases"/>
    <property type="match status" value="1"/>
</dbReference>
<evidence type="ECO:0000256" key="3">
    <source>
        <dbReference type="ARBA" id="ARBA00022695"/>
    </source>
</evidence>
<dbReference type="GO" id="GO:0042575">
    <property type="term" value="C:DNA polymerase complex"/>
    <property type="evidence" value="ECO:0007669"/>
    <property type="project" value="UniProtKB-ARBA"/>
</dbReference>
<evidence type="ECO:0000256" key="7">
    <source>
        <dbReference type="ARBA" id="ARBA00022918"/>
    </source>
</evidence>
<dbReference type="GO" id="GO:0004519">
    <property type="term" value="F:endonuclease activity"/>
    <property type="evidence" value="ECO:0007669"/>
    <property type="project" value="UniProtKB-KW"/>
</dbReference>
<keyword evidence="11" id="KW-1185">Reference proteome</keyword>
<evidence type="ECO:0000256" key="1">
    <source>
        <dbReference type="ARBA" id="ARBA00012493"/>
    </source>
</evidence>
<dbReference type="Gene3D" id="3.30.420.10">
    <property type="entry name" value="Ribonuclease H-like superfamily/Ribonuclease H"/>
    <property type="match status" value="1"/>
</dbReference>
<evidence type="ECO:0000313" key="11">
    <source>
        <dbReference type="Proteomes" id="UP000036403"/>
    </source>
</evidence>
<keyword evidence="5" id="KW-0255">Endonuclease</keyword>
<keyword evidence="4" id="KW-0540">Nuclease</keyword>
<dbReference type="AlphaFoldDB" id="A0A0J7MRP6"/>
<dbReference type="GO" id="GO:0003676">
    <property type="term" value="F:nucleic acid binding"/>
    <property type="evidence" value="ECO:0007669"/>
    <property type="project" value="InterPro"/>
</dbReference>
<feature type="domain" description="Integrase catalytic" evidence="9">
    <location>
        <begin position="208"/>
        <end position="378"/>
    </location>
</feature>
<dbReference type="PANTHER" id="PTHR37984">
    <property type="entry name" value="PROTEIN CBG26694"/>
    <property type="match status" value="1"/>
</dbReference>
<dbReference type="PaxDb" id="67767-A0A0J7MRP6"/>
<keyword evidence="3" id="KW-0548">Nucleotidyltransferase</keyword>
<dbReference type="InterPro" id="IPR001584">
    <property type="entry name" value="Integrase_cat-core"/>
</dbReference>
<evidence type="ECO:0000256" key="4">
    <source>
        <dbReference type="ARBA" id="ARBA00022722"/>
    </source>
</evidence>
<dbReference type="GO" id="GO:0015074">
    <property type="term" value="P:DNA integration"/>
    <property type="evidence" value="ECO:0007669"/>
    <property type="project" value="InterPro"/>
</dbReference>
<proteinExistence type="predicted"/>
<dbReference type="CDD" id="cd09274">
    <property type="entry name" value="RNase_HI_RT_Ty3"/>
    <property type="match status" value="1"/>
</dbReference>
<name>A0A0J7MRP6_LASNI</name>
<evidence type="ECO:0000259" key="9">
    <source>
        <dbReference type="PROSITE" id="PS50994"/>
    </source>
</evidence>
<dbReference type="GO" id="GO:0016787">
    <property type="term" value="F:hydrolase activity"/>
    <property type="evidence" value="ECO:0007669"/>
    <property type="project" value="UniProtKB-KW"/>
</dbReference>
<feature type="region of interest" description="Disordered" evidence="8">
    <location>
        <begin position="478"/>
        <end position="514"/>
    </location>
</feature>
<organism evidence="10 11">
    <name type="scientific">Lasius niger</name>
    <name type="common">Black garden ant</name>
    <dbReference type="NCBI Taxonomy" id="67767"/>
    <lineage>
        <taxon>Eukaryota</taxon>
        <taxon>Metazoa</taxon>
        <taxon>Ecdysozoa</taxon>
        <taxon>Arthropoda</taxon>
        <taxon>Hexapoda</taxon>
        <taxon>Insecta</taxon>
        <taxon>Pterygota</taxon>
        <taxon>Neoptera</taxon>
        <taxon>Endopterygota</taxon>
        <taxon>Hymenoptera</taxon>
        <taxon>Apocrita</taxon>
        <taxon>Aculeata</taxon>
        <taxon>Formicoidea</taxon>
        <taxon>Formicidae</taxon>
        <taxon>Formicinae</taxon>
        <taxon>Lasius</taxon>
        <taxon>Lasius</taxon>
    </lineage>
</organism>
<dbReference type="InterPro" id="IPR041588">
    <property type="entry name" value="Integrase_H2C2"/>
</dbReference>
<dbReference type="Pfam" id="PF00665">
    <property type="entry name" value="rve"/>
    <property type="match status" value="1"/>
</dbReference>
<dbReference type="InterPro" id="IPR041373">
    <property type="entry name" value="RT_RNaseH"/>
</dbReference>
<dbReference type="InterPro" id="IPR036397">
    <property type="entry name" value="RNaseH_sf"/>
</dbReference>
<reference evidence="10 11" key="1">
    <citation type="submission" date="2015-04" db="EMBL/GenBank/DDBJ databases">
        <title>Lasius niger genome sequencing.</title>
        <authorList>
            <person name="Konorov E.A."/>
            <person name="Nikitin M.A."/>
            <person name="Kirill M.V."/>
            <person name="Chang P."/>
        </authorList>
    </citation>
    <scope>NUCLEOTIDE SEQUENCE [LARGE SCALE GENOMIC DNA]</scope>
    <source>
        <tissue evidence="10">Whole</tissue>
    </source>
</reference>
<dbReference type="FunFam" id="3.30.420.10:FF:000032">
    <property type="entry name" value="Retrovirus-related Pol polyprotein from transposon 297-like Protein"/>
    <property type="match status" value="1"/>
</dbReference>
<keyword evidence="6" id="KW-0378">Hydrolase</keyword>
<keyword evidence="2" id="KW-0808">Transferase</keyword>
<dbReference type="InterPro" id="IPR050951">
    <property type="entry name" value="Retrovirus_Pol_polyprotein"/>
</dbReference>
<dbReference type="PANTHER" id="PTHR37984:SF5">
    <property type="entry name" value="PROTEIN NYNRIN-LIKE"/>
    <property type="match status" value="1"/>
</dbReference>
<evidence type="ECO:0000313" key="10">
    <source>
        <dbReference type="EMBL" id="KMQ83185.1"/>
    </source>
</evidence>
<dbReference type="PROSITE" id="PS50994">
    <property type="entry name" value="INTEGRASE"/>
    <property type="match status" value="1"/>
</dbReference>
<evidence type="ECO:0000256" key="6">
    <source>
        <dbReference type="ARBA" id="ARBA00022801"/>
    </source>
</evidence>
<gene>
    <name evidence="10" type="ORF">RF55_20684</name>
</gene>
<evidence type="ECO:0000256" key="8">
    <source>
        <dbReference type="SAM" id="MobiDB-lite"/>
    </source>
</evidence>
<dbReference type="EMBL" id="LBMM01020902">
    <property type="protein sequence ID" value="KMQ83185.1"/>
    <property type="molecule type" value="Genomic_DNA"/>
</dbReference>
<dbReference type="Proteomes" id="UP000036403">
    <property type="component" value="Unassembled WGS sequence"/>
</dbReference>
<dbReference type="Pfam" id="PF17921">
    <property type="entry name" value="Integrase_H2C2"/>
    <property type="match status" value="1"/>
</dbReference>
<dbReference type="Gene3D" id="1.10.340.70">
    <property type="match status" value="1"/>
</dbReference>
<dbReference type="InterPro" id="IPR012337">
    <property type="entry name" value="RNaseH-like_sf"/>
</dbReference>
<accession>A0A0J7MRP6</accession>
<dbReference type="STRING" id="67767.A0A0J7MRP6"/>
<dbReference type="SUPFAM" id="SSF53098">
    <property type="entry name" value="Ribonuclease H-like"/>
    <property type="match status" value="1"/>
</dbReference>
<sequence length="514" mass="59281">MKYSPYDRELLAIYSAIKYYRHLLEGRKFTVYTDHKPITYAFRQDPLKSSPRQTRHLEFIGQFTTDIQHVAGKENVVADALSRVEAIQEAVDFEKLAKSQKTDDELQQILQSDSALKLKEIPIPGTEIKLYCDAEAQIPRPFVTGSYRKQIFQSLHGLSHPGVKATTKLVMQRFVWPGIQQDCRKWSQACLQCQRAKVTRHNKTPTGNFQTPTRRFEHIHIDIVGPMPMSKGCRYCLTMIDRFSRWPEAIPVPDITADTIASNIFANWMARFGVPTRITTDQGRQFEADLFRRLTQLTGSTHYRTTAYHPAANGMIERFHRQMKTAIKCHQTEKWVEVLPVVLMGIRAAWKDDLQATTAEMIYGEPIRLPGQFLQQSTQKEPQENHGDMLEQLRKNLQNLKPQEIKRHGQAATFIFQDMKTASHAFMRRELLGGALQPPYEGPYKIIKRGDKVITLHRNGKDINVSVDRLKPAYILQEDDIETNQQQQTKKEQPEKGKTRSGRTSRPPVRFQIP</sequence>